<name>A0A9P0GA81_9CUCU</name>
<accession>A0A9P0GA81</accession>
<feature type="compositionally biased region" description="Polar residues" evidence="2">
    <location>
        <begin position="292"/>
        <end position="303"/>
    </location>
</feature>
<dbReference type="SMART" id="SM00213">
    <property type="entry name" value="UBQ"/>
    <property type="match status" value="1"/>
</dbReference>
<feature type="domain" description="UBA" evidence="3">
    <location>
        <begin position="521"/>
        <end position="565"/>
    </location>
</feature>
<feature type="region of interest" description="Disordered" evidence="2">
    <location>
        <begin position="106"/>
        <end position="125"/>
    </location>
</feature>
<dbReference type="Proteomes" id="UP001153636">
    <property type="component" value="Chromosome 14"/>
</dbReference>
<dbReference type="SMART" id="SM00165">
    <property type="entry name" value="UBA"/>
    <property type="match status" value="1"/>
</dbReference>
<evidence type="ECO:0000259" key="3">
    <source>
        <dbReference type="PROSITE" id="PS50030"/>
    </source>
</evidence>
<keyword evidence="6" id="KW-1185">Reference proteome</keyword>
<dbReference type="PANTHER" id="PTHR10677:SF3">
    <property type="entry name" value="FI07626P-RELATED"/>
    <property type="match status" value="1"/>
</dbReference>
<dbReference type="Pfam" id="PF00240">
    <property type="entry name" value="ubiquitin"/>
    <property type="match status" value="1"/>
</dbReference>
<dbReference type="FunFam" id="3.10.20.90:FF:000095">
    <property type="entry name" value="Ubiquilin 4"/>
    <property type="match status" value="1"/>
</dbReference>
<dbReference type="SMART" id="SM00727">
    <property type="entry name" value="STI1"/>
    <property type="match status" value="4"/>
</dbReference>
<feature type="region of interest" description="Disordered" evidence="2">
    <location>
        <begin position="445"/>
        <end position="489"/>
    </location>
</feature>
<feature type="compositionally biased region" description="Low complexity" evidence="2">
    <location>
        <begin position="450"/>
        <end position="486"/>
    </location>
</feature>
<dbReference type="CDD" id="cd01808">
    <property type="entry name" value="Ubl_PLICs"/>
    <property type="match status" value="1"/>
</dbReference>
<dbReference type="Gene3D" id="1.10.260.100">
    <property type="match status" value="1"/>
</dbReference>
<dbReference type="InterPro" id="IPR000626">
    <property type="entry name" value="Ubiquitin-like_dom"/>
</dbReference>
<sequence>MADDVPVNKGNTEEKPQEDNKSEENASSNTITIHVKTPKDKETFQVDPECGVKEFKELIRKKFPVEPDQLCLIFAGKILKDNESLRQHNIRDGLTIHLVIRSASRSNANTTETTSTRIPEASSNPYTSFGRLGSLGNFPGLDQLGLGSSGLGTGLGSNLADLQSRMQNEILQNPDMIRNILDNPVVQRIMNDPENMRALMTRNPQMQELMERNPEISHMLNNPELLRQTMELARNPSMLQELMRTHDRAISNLESIPGGYNALQRMYRDIQEPMLSATADQFLRNPFAGLVDNSSPNNPQQGRENTEPLPNPWNPQRSNTNTNTSSTPAPGGVSPSMANLLQNLGSTGGIPGSGTTPNLENMSPVVDMLLQDPSIMDSIVGSSPMFQGNPEMREQMRMMMPQILQQMQNPEMMNMMSNPQTLQAIMQIQQGLDTLRQTAPNLIPSMTNIPGSVPSTTSTTGITTSTTSPTTGTTGTTPTTTTTTPSAPNQQQANAFSELMARMVAGMGGGGGGGTQETALPPEQRYQTQLEQLAAMGFVNREANLQALIATLGDVNAAVERLLALGQLSMS</sequence>
<protein>
    <recommendedName>
        <fullName evidence="1">Ubiquilin-like protein</fullName>
    </recommendedName>
</protein>
<dbReference type="Gene3D" id="1.10.8.10">
    <property type="entry name" value="DNA helicase RuvA subunit, C-terminal domain"/>
    <property type="match status" value="1"/>
</dbReference>
<dbReference type="Pfam" id="PF23195">
    <property type="entry name" value="UBQLN1"/>
    <property type="match status" value="1"/>
</dbReference>
<dbReference type="Gene3D" id="3.10.20.90">
    <property type="entry name" value="Phosphatidylinositol 3-kinase Catalytic Subunit, Chain A, domain 1"/>
    <property type="match status" value="1"/>
</dbReference>
<dbReference type="FunFam" id="1.10.8.10:FF:000077">
    <property type="entry name" value="Ubiquilin like"/>
    <property type="match status" value="1"/>
</dbReference>
<dbReference type="InterPro" id="IPR006636">
    <property type="entry name" value="STI1_HS-bd"/>
</dbReference>
<evidence type="ECO:0000256" key="1">
    <source>
        <dbReference type="ARBA" id="ARBA00074668"/>
    </source>
</evidence>
<dbReference type="PANTHER" id="PTHR10677">
    <property type="entry name" value="UBIQUILIN"/>
    <property type="match status" value="1"/>
</dbReference>
<dbReference type="GO" id="GO:0031593">
    <property type="term" value="F:polyubiquitin modification-dependent protein binding"/>
    <property type="evidence" value="ECO:0007669"/>
    <property type="project" value="TreeGrafter"/>
</dbReference>
<dbReference type="AlphaFoldDB" id="A0A9P0GA81"/>
<evidence type="ECO:0000259" key="4">
    <source>
        <dbReference type="PROSITE" id="PS50053"/>
    </source>
</evidence>
<feature type="region of interest" description="Disordered" evidence="2">
    <location>
        <begin position="287"/>
        <end position="361"/>
    </location>
</feature>
<dbReference type="PROSITE" id="PS50030">
    <property type="entry name" value="UBA"/>
    <property type="match status" value="1"/>
</dbReference>
<feature type="region of interest" description="Disordered" evidence="2">
    <location>
        <begin position="1"/>
        <end position="31"/>
    </location>
</feature>
<feature type="domain" description="Ubiquitin-like" evidence="4">
    <location>
        <begin position="31"/>
        <end position="105"/>
    </location>
</feature>
<reference evidence="5" key="1">
    <citation type="submission" date="2022-01" db="EMBL/GenBank/DDBJ databases">
        <authorList>
            <person name="King R."/>
        </authorList>
    </citation>
    <scope>NUCLEOTIDE SEQUENCE</scope>
</reference>
<evidence type="ECO:0000313" key="5">
    <source>
        <dbReference type="EMBL" id="CAH1103626.1"/>
    </source>
</evidence>
<dbReference type="InterPro" id="IPR029071">
    <property type="entry name" value="Ubiquitin-like_domsf"/>
</dbReference>
<dbReference type="OrthoDB" id="9450922at2759"/>
<gene>
    <name evidence="5" type="ORF">PSYICH_LOCUS4420</name>
</gene>
<feature type="compositionally biased region" description="Basic and acidic residues" evidence="2">
    <location>
        <begin position="11"/>
        <end position="24"/>
    </location>
</feature>
<organism evidence="5 6">
    <name type="scientific">Psylliodes chrysocephalus</name>
    <dbReference type="NCBI Taxonomy" id="3402493"/>
    <lineage>
        <taxon>Eukaryota</taxon>
        <taxon>Metazoa</taxon>
        <taxon>Ecdysozoa</taxon>
        <taxon>Arthropoda</taxon>
        <taxon>Hexapoda</taxon>
        <taxon>Insecta</taxon>
        <taxon>Pterygota</taxon>
        <taxon>Neoptera</taxon>
        <taxon>Endopterygota</taxon>
        <taxon>Coleoptera</taxon>
        <taxon>Polyphaga</taxon>
        <taxon>Cucujiformia</taxon>
        <taxon>Chrysomeloidea</taxon>
        <taxon>Chrysomelidae</taxon>
        <taxon>Galerucinae</taxon>
        <taxon>Alticini</taxon>
        <taxon>Psylliodes</taxon>
    </lineage>
</organism>
<dbReference type="Pfam" id="PF00627">
    <property type="entry name" value="UBA"/>
    <property type="match status" value="1"/>
</dbReference>
<feature type="compositionally biased region" description="Low complexity" evidence="2">
    <location>
        <begin position="318"/>
        <end position="327"/>
    </location>
</feature>
<dbReference type="GO" id="GO:0006511">
    <property type="term" value="P:ubiquitin-dependent protein catabolic process"/>
    <property type="evidence" value="ECO:0007669"/>
    <property type="project" value="TreeGrafter"/>
</dbReference>
<dbReference type="SUPFAM" id="SSF54236">
    <property type="entry name" value="Ubiquitin-like"/>
    <property type="match status" value="1"/>
</dbReference>
<dbReference type="SUPFAM" id="SSF46934">
    <property type="entry name" value="UBA-like"/>
    <property type="match status" value="1"/>
</dbReference>
<dbReference type="InterPro" id="IPR009060">
    <property type="entry name" value="UBA-like_sf"/>
</dbReference>
<dbReference type="GO" id="GO:0005829">
    <property type="term" value="C:cytosol"/>
    <property type="evidence" value="ECO:0007669"/>
    <property type="project" value="TreeGrafter"/>
</dbReference>
<dbReference type="InterPro" id="IPR015496">
    <property type="entry name" value="Ubiquilin"/>
</dbReference>
<evidence type="ECO:0000256" key="2">
    <source>
        <dbReference type="SAM" id="MobiDB-lite"/>
    </source>
</evidence>
<dbReference type="PROSITE" id="PS50053">
    <property type="entry name" value="UBIQUITIN_2"/>
    <property type="match status" value="1"/>
</dbReference>
<evidence type="ECO:0000313" key="6">
    <source>
        <dbReference type="Proteomes" id="UP001153636"/>
    </source>
</evidence>
<dbReference type="CDD" id="cd14399">
    <property type="entry name" value="UBA_PLICs"/>
    <property type="match status" value="1"/>
</dbReference>
<dbReference type="InterPro" id="IPR015940">
    <property type="entry name" value="UBA"/>
</dbReference>
<dbReference type="FunFam" id="1.10.260.100:FF:000001">
    <property type="entry name" value="Ubiquilin 1"/>
    <property type="match status" value="1"/>
</dbReference>
<dbReference type="EMBL" id="OV651826">
    <property type="protein sequence ID" value="CAH1103626.1"/>
    <property type="molecule type" value="Genomic_DNA"/>
</dbReference>
<proteinExistence type="predicted"/>